<dbReference type="AlphaFoldDB" id="A0A5B6WMW5"/>
<comment type="caution">
    <text evidence="4">The sequence shown here is derived from an EMBL/GenBank/DDBJ whole genome shotgun (WGS) entry which is preliminary data.</text>
</comment>
<dbReference type="Pfam" id="PF03732">
    <property type="entry name" value="Retrotrans_gag"/>
    <property type="match status" value="1"/>
</dbReference>
<dbReference type="CDD" id="cd01647">
    <property type="entry name" value="RT_LTR"/>
    <property type="match status" value="1"/>
</dbReference>
<keyword evidence="5" id="KW-1185">Reference proteome</keyword>
<dbReference type="Pfam" id="PF00078">
    <property type="entry name" value="RVT_1"/>
    <property type="match status" value="1"/>
</dbReference>
<dbReference type="InterPro" id="IPR043502">
    <property type="entry name" value="DNA/RNA_pol_sf"/>
</dbReference>
<dbReference type="Gene3D" id="3.10.10.10">
    <property type="entry name" value="HIV Type 1 Reverse Transcriptase, subunit A, domain 1"/>
    <property type="match status" value="2"/>
</dbReference>
<dbReference type="SUPFAM" id="SSF50630">
    <property type="entry name" value="Acid proteases"/>
    <property type="match status" value="1"/>
</dbReference>
<evidence type="ECO:0000256" key="1">
    <source>
        <dbReference type="SAM" id="MobiDB-lite"/>
    </source>
</evidence>
<evidence type="ECO:0000259" key="2">
    <source>
        <dbReference type="Pfam" id="PF00078"/>
    </source>
</evidence>
<dbReference type="Pfam" id="PF08284">
    <property type="entry name" value="RVP_2"/>
    <property type="match status" value="1"/>
</dbReference>
<dbReference type="EMBL" id="SMMG02000002">
    <property type="protein sequence ID" value="KAA3483080.1"/>
    <property type="molecule type" value="Genomic_DNA"/>
</dbReference>
<reference evidence="5" key="1">
    <citation type="journal article" date="2019" name="Plant Biotechnol. J.">
        <title>Genome sequencing of the Australian wild diploid species Gossypium australe highlights disease resistance and delayed gland morphogenesis.</title>
        <authorList>
            <person name="Cai Y."/>
            <person name="Cai X."/>
            <person name="Wang Q."/>
            <person name="Wang P."/>
            <person name="Zhang Y."/>
            <person name="Cai C."/>
            <person name="Xu Y."/>
            <person name="Wang K."/>
            <person name="Zhou Z."/>
            <person name="Wang C."/>
            <person name="Geng S."/>
            <person name="Li B."/>
            <person name="Dong Q."/>
            <person name="Hou Y."/>
            <person name="Wang H."/>
            <person name="Ai P."/>
            <person name="Liu Z."/>
            <person name="Yi F."/>
            <person name="Sun M."/>
            <person name="An G."/>
            <person name="Cheng J."/>
            <person name="Zhang Y."/>
            <person name="Shi Q."/>
            <person name="Xie Y."/>
            <person name="Shi X."/>
            <person name="Chang Y."/>
            <person name="Huang F."/>
            <person name="Chen Y."/>
            <person name="Hong S."/>
            <person name="Mi L."/>
            <person name="Sun Q."/>
            <person name="Zhang L."/>
            <person name="Zhou B."/>
            <person name="Peng R."/>
            <person name="Zhang X."/>
            <person name="Liu F."/>
        </authorList>
    </citation>
    <scope>NUCLEOTIDE SEQUENCE [LARGE SCALE GENOMIC DNA]</scope>
    <source>
        <strain evidence="5">cv. PA1801</strain>
    </source>
</reference>
<dbReference type="PANTHER" id="PTHR24559:SF447">
    <property type="entry name" value="RNA-DIRECTED DNA POLYMERASE HOMOLOG"/>
    <property type="match status" value="1"/>
</dbReference>
<dbReference type="InterPro" id="IPR043128">
    <property type="entry name" value="Rev_trsase/Diguanyl_cyclase"/>
</dbReference>
<evidence type="ECO:0000313" key="5">
    <source>
        <dbReference type="Proteomes" id="UP000325315"/>
    </source>
</evidence>
<dbReference type="OrthoDB" id="2272416at2759"/>
<dbReference type="Proteomes" id="UP000325315">
    <property type="component" value="Unassembled WGS sequence"/>
</dbReference>
<feature type="domain" description="Retrotransposon gag" evidence="3">
    <location>
        <begin position="15"/>
        <end position="79"/>
    </location>
</feature>
<sequence length="526" mass="60425">MDDLDCTSEKKLKGIVSLLRDEAYQWWLTVKEGTQLDRLTWDFLKTVFQGKYVVASYVDARRGEFLNLTQGDSMVAIEYERCVRFEDGLRDNLRVLIAPQRKRDFVALVDKANITEEVKHTERQNRESRRVLIVVDAIRQPPRGRCQARGGNDLGRGQRASGKGAGHTEARQPTLVYATHRRDDGDAPDVITGTFFIYNVPYTILIDIGSIHSYIACTASKNLGILVESTMSEVTVLSPLGQSIRVNKLFRDVLLEVQGAIFRADLMELSFGEFDMILGMDLLVKHRVSLDCATKRVILKTEEDSELVRKGCETYLAYISVSNSRDSSAKDIRTAKDFLDVFPEELPRLPPNREVEFGIELFPSTVPVSIAPYRMVPKELVELKAQIQELLDRGFIFPSVSLWEALVLLVKRKDGSISMCIDYRQLNKLTIKNKYPLPRIDDLFDQTRYGHYEFLVMPFGLTNTPTAFTYLMNRVFQPYLDRFVVVFIDDILVYSKTEDEHDEYLRVVLQILREKQLYAKFSKCEF</sequence>
<protein>
    <submittedName>
        <fullName evidence="4">DNA/RNA polymerases superfamily protein</fullName>
    </submittedName>
</protein>
<evidence type="ECO:0000259" key="3">
    <source>
        <dbReference type="Pfam" id="PF03732"/>
    </source>
</evidence>
<accession>A0A5B6WMW5</accession>
<proteinExistence type="predicted"/>
<evidence type="ECO:0000313" key="4">
    <source>
        <dbReference type="EMBL" id="KAA3483080.1"/>
    </source>
</evidence>
<dbReference type="CDD" id="cd00303">
    <property type="entry name" value="retropepsin_like"/>
    <property type="match status" value="1"/>
</dbReference>
<gene>
    <name evidence="4" type="ORF">EPI10_005277</name>
</gene>
<feature type="region of interest" description="Disordered" evidence="1">
    <location>
        <begin position="145"/>
        <end position="170"/>
    </location>
</feature>
<name>A0A5B6WMW5_9ROSI</name>
<dbReference type="PANTHER" id="PTHR24559">
    <property type="entry name" value="TRANSPOSON TY3-I GAG-POL POLYPROTEIN"/>
    <property type="match status" value="1"/>
</dbReference>
<feature type="domain" description="Reverse transcriptase" evidence="2">
    <location>
        <begin position="446"/>
        <end position="526"/>
    </location>
</feature>
<dbReference type="InterPro" id="IPR053134">
    <property type="entry name" value="RNA-dir_DNA_polymerase"/>
</dbReference>
<dbReference type="InterPro" id="IPR005162">
    <property type="entry name" value="Retrotrans_gag_dom"/>
</dbReference>
<dbReference type="InterPro" id="IPR021109">
    <property type="entry name" value="Peptidase_aspartic_dom_sf"/>
</dbReference>
<dbReference type="Gene3D" id="2.40.70.10">
    <property type="entry name" value="Acid Proteases"/>
    <property type="match status" value="1"/>
</dbReference>
<organism evidence="4 5">
    <name type="scientific">Gossypium australe</name>
    <dbReference type="NCBI Taxonomy" id="47621"/>
    <lineage>
        <taxon>Eukaryota</taxon>
        <taxon>Viridiplantae</taxon>
        <taxon>Streptophyta</taxon>
        <taxon>Embryophyta</taxon>
        <taxon>Tracheophyta</taxon>
        <taxon>Spermatophyta</taxon>
        <taxon>Magnoliopsida</taxon>
        <taxon>eudicotyledons</taxon>
        <taxon>Gunneridae</taxon>
        <taxon>Pentapetalae</taxon>
        <taxon>rosids</taxon>
        <taxon>malvids</taxon>
        <taxon>Malvales</taxon>
        <taxon>Malvaceae</taxon>
        <taxon>Malvoideae</taxon>
        <taxon>Gossypium</taxon>
    </lineage>
</organism>
<dbReference type="Gene3D" id="3.30.70.270">
    <property type="match status" value="2"/>
</dbReference>
<dbReference type="InterPro" id="IPR000477">
    <property type="entry name" value="RT_dom"/>
</dbReference>
<dbReference type="SUPFAM" id="SSF56672">
    <property type="entry name" value="DNA/RNA polymerases"/>
    <property type="match status" value="1"/>
</dbReference>